<evidence type="ECO:0000313" key="3">
    <source>
        <dbReference type="Proteomes" id="UP000193396"/>
    </source>
</evidence>
<evidence type="ECO:0000313" key="2">
    <source>
        <dbReference type="EMBL" id="OSQ48011.1"/>
    </source>
</evidence>
<dbReference type="EMBL" id="JFKB01000006">
    <property type="protein sequence ID" value="OSQ48011.1"/>
    <property type="molecule type" value="Genomic_DNA"/>
</dbReference>
<organism evidence="2 3">
    <name type="scientific">Thalassospira alkalitolerans</name>
    <dbReference type="NCBI Taxonomy" id="1293890"/>
    <lineage>
        <taxon>Bacteria</taxon>
        <taxon>Pseudomonadati</taxon>
        <taxon>Pseudomonadota</taxon>
        <taxon>Alphaproteobacteria</taxon>
        <taxon>Rhodospirillales</taxon>
        <taxon>Thalassospiraceae</taxon>
        <taxon>Thalassospira</taxon>
    </lineage>
</organism>
<accession>A0A1Y2LDA5</accession>
<gene>
    <name evidence="2" type="ORF">TALK_10455</name>
</gene>
<dbReference type="Proteomes" id="UP000193396">
    <property type="component" value="Unassembled WGS sequence"/>
</dbReference>
<proteinExistence type="predicted"/>
<name>A0A1Y2LDA5_9PROT</name>
<evidence type="ECO:0000256" key="1">
    <source>
        <dbReference type="SAM" id="MobiDB-lite"/>
    </source>
</evidence>
<protein>
    <submittedName>
        <fullName evidence="2">Uncharacterized protein</fullName>
    </submittedName>
</protein>
<keyword evidence="3" id="KW-1185">Reference proteome</keyword>
<reference evidence="2 3" key="1">
    <citation type="submission" date="2014-03" db="EMBL/GenBank/DDBJ databases">
        <title>The draft genome sequence of Thalassospira alkalitolerans JCM 18968.</title>
        <authorList>
            <person name="Lai Q."/>
            <person name="Shao Z."/>
        </authorList>
    </citation>
    <scope>NUCLEOTIDE SEQUENCE [LARGE SCALE GENOMIC DNA]</scope>
    <source>
        <strain evidence="2 3">JCM 18968</strain>
    </source>
</reference>
<comment type="caution">
    <text evidence="2">The sequence shown here is derived from an EMBL/GenBank/DDBJ whole genome shotgun (WGS) entry which is preliminary data.</text>
</comment>
<dbReference type="AlphaFoldDB" id="A0A1Y2LDA5"/>
<sequence>MIGPDQEAISQGVAPDQQRLGDTGHFKQAQFDIAFDISQKHPGADYGRTHGGAVGIGGDLTECRNRHGKLPGDLALGQFFGFFGCTVDGERKGNGRWRGRGGFVACVHAGIVVIIGHRVNDKVFDEQAALRCGTKDHGGQGRNAPIGQVDRFIGIKDGAIAQTSIPTGRL</sequence>
<feature type="region of interest" description="Disordered" evidence="1">
    <location>
        <begin position="1"/>
        <end position="20"/>
    </location>
</feature>